<keyword evidence="7" id="KW-0862">Zinc</keyword>
<dbReference type="CDD" id="cd07363">
    <property type="entry name" value="45_DOPA_Dioxygenase"/>
    <property type="match status" value="1"/>
</dbReference>
<dbReference type="EC" id="1.13.11.29" evidence="5"/>
<keyword evidence="8" id="KW-0223">Dioxygenase</keyword>
<comment type="cofactor">
    <cofactor evidence="2">
        <name>Zn(2+)</name>
        <dbReference type="ChEBI" id="CHEBI:29105"/>
    </cofactor>
</comment>
<keyword evidence="9" id="KW-0560">Oxidoreductase</keyword>
<name>A0A5B8X9U8_9CARY</name>
<evidence type="ECO:0000259" key="10">
    <source>
        <dbReference type="Pfam" id="PF02900"/>
    </source>
</evidence>
<evidence type="ECO:0000256" key="2">
    <source>
        <dbReference type="ARBA" id="ARBA00001947"/>
    </source>
</evidence>
<dbReference type="GO" id="GO:0050297">
    <property type="term" value="F:stizolobate synthase activity"/>
    <property type="evidence" value="ECO:0007669"/>
    <property type="project" value="UniProtKB-EC"/>
</dbReference>
<dbReference type="PANTHER" id="PTHR30096">
    <property type="entry name" value="4,5-DOPA DIOXYGENASE EXTRADIOL-LIKE PROTEIN"/>
    <property type="match status" value="1"/>
</dbReference>
<proteinExistence type="evidence at transcript level"/>
<protein>
    <recommendedName>
        <fullName evidence="5">stizolobate synthase</fullName>
        <ecNumber evidence="5">1.13.11.29</ecNumber>
    </recommendedName>
</protein>
<keyword evidence="6" id="KW-0479">Metal-binding</keyword>
<dbReference type="GO" id="GO:0008270">
    <property type="term" value="F:zinc ion binding"/>
    <property type="evidence" value="ECO:0007669"/>
    <property type="project" value="InterPro"/>
</dbReference>
<evidence type="ECO:0000256" key="4">
    <source>
        <dbReference type="ARBA" id="ARBA00007581"/>
    </source>
</evidence>
<dbReference type="Pfam" id="PF02900">
    <property type="entry name" value="LigB"/>
    <property type="match status" value="1"/>
</dbReference>
<dbReference type="GO" id="GO:0008198">
    <property type="term" value="F:ferrous iron binding"/>
    <property type="evidence" value="ECO:0007669"/>
    <property type="project" value="InterPro"/>
</dbReference>
<evidence type="ECO:0000256" key="9">
    <source>
        <dbReference type="ARBA" id="ARBA00023002"/>
    </source>
</evidence>
<organism evidence="11">
    <name type="scientific">Polycarpon tetraphyllum</name>
    <dbReference type="NCBI Taxonomy" id="115622"/>
    <lineage>
        <taxon>Eukaryota</taxon>
        <taxon>Viridiplantae</taxon>
        <taxon>Streptophyta</taxon>
        <taxon>Embryophyta</taxon>
        <taxon>Tracheophyta</taxon>
        <taxon>Spermatophyta</taxon>
        <taxon>Magnoliopsida</taxon>
        <taxon>eudicotyledons</taxon>
        <taxon>Gunneridae</taxon>
        <taxon>Pentapetalae</taxon>
        <taxon>Caryophyllales</taxon>
        <taxon>Caryophyllaceae</taxon>
        <taxon>Polycarpaeae</taxon>
        <taxon>Polycarpon</taxon>
    </lineage>
</organism>
<comment type="catalytic activity">
    <reaction evidence="1">
        <text>L-dopa + O2 = 4-(L-alanin-3-yl)-2-hydroxy-cis,cis-muconate 6-semialdehyde + H(+)</text>
        <dbReference type="Rhea" id="RHEA:21220"/>
        <dbReference type="ChEBI" id="CHEBI:15378"/>
        <dbReference type="ChEBI" id="CHEBI:15379"/>
        <dbReference type="ChEBI" id="CHEBI:57504"/>
        <dbReference type="ChEBI" id="CHEBI:57639"/>
        <dbReference type="EC" id="1.13.11.29"/>
    </reaction>
</comment>
<dbReference type="AlphaFoldDB" id="A0A5B8X9U8"/>
<reference evidence="11" key="1">
    <citation type="journal article" date="2019" name="New Phytol.">
        <title>Evolution of L-DOPA 4,5-dioxygenase activity allows for recurrent specialisation to betalain pigmentation in Caryophyllales.</title>
        <authorList>
            <person name="Sheehan H."/>
            <person name="Feng T."/>
            <person name="Walker-Hale N."/>
            <person name="Lopez-Nieves S."/>
            <person name="Pucker B."/>
            <person name="Guo R."/>
            <person name="Yim W.C."/>
            <person name="Badgami R."/>
            <person name="Timoneda A."/>
            <person name="Zhao L."/>
            <person name="Tiley H."/>
            <person name="Copetti D."/>
            <person name="Sanderson M.J."/>
            <person name="Cushman J.C."/>
            <person name="Moore M.J."/>
            <person name="Smith S.A."/>
            <person name="Brockington S.F."/>
        </authorList>
    </citation>
    <scope>NUCLEOTIDE SEQUENCE</scope>
</reference>
<dbReference type="EMBL" id="MN153211">
    <property type="protein sequence ID" value="QED21497.1"/>
    <property type="molecule type" value="Genomic_DNA"/>
</dbReference>
<dbReference type="SUPFAM" id="SSF53213">
    <property type="entry name" value="LigB-like"/>
    <property type="match status" value="1"/>
</dbReference>
<dbReference type="UniPathway" id="UPA00278"/>
<dbReference type="EMBL" id="MN153207">
    <property type="protein sequence ID" value="QED21493.1"/>
    <property type="molecule type" value="mRNA"/>
</dbReference>
<comment type="similarity">
    <text evidence="4">Belongs to the DODA-type extradiol aromatic ring-opening dioxygenase family.</text>
</comment>
<accession>A0A5B8X9U8</accession>
<dbReference type="InterPro" id="IPR004183">
    <property type="entry name" value="Xdiol_dOase_suB"/>
</dbReference>
<sequence length="307" mass="34749">MHCLTFQPTVSGKLYSFSTTASQINRRTQIKVINSKSSEHDEKMNETFFISHGRSKIALEESQSHPVRKFFKDWSKDVCCKKPKSILVVSAHWETDQPAVTAAVHSDILYDFHNFSDVLYQFKYPAPMSPDIARRIQELLFASGFDCVHMDKDRGLDHSAWVPLMFMYPEADIPVCELSVQPHLNAQHHFELGRALAPLKDEGVLIIGSGSATHPSDDTPHSYDGVAAWATEFDEWLEKSLTSGRYEEVNKCETKAPNWEVAHPWPEHFYPLQVALGAAGENCKAELIHNSWDHGTMSFGSYKFTST</sequence>
<evidence type="ECO:0000313" key="11">
    <source>
        <dbReference type="EMBL" id="QED21493.1"/>
    </source>
</evidence>
<evidence type="ECO:0000256" key="7">
    <source>
        <dbReference type="ARBA" id="ARBA00022833"/>
    </source>
</evidence>
<comment type="pathway">
    <text evidence="3">Pigment biosynthesis; betalain biosynthesis.</text>
</comment>
<feature type="domain" description="Extradiol ring-cleavage dioxygenase class III enzyme subunit B" evidence="10">
    <location>
        <begin position="47"/>
        <end position="304"/>
    </location>
</feature>
<evidence type="ECO:0000256" key="1">
    <source>
        <dbReference type="ARBA" id="ARBA00000466"/>
    </source>
</evidence>
<evidence type="ECO:0000256" key="6">
    <source>
        <dbReference type="ARBA" id="ARBA00022723"/>
    </source>
</evidence>
<dbReference type="Gene3D" id="3.40.830.10">
    <property type="entry name" value="LigB-like"/>
    <property type="match status" value="1"/>
</dbReference>
<dbReference type="PIRSF" id="PIRSF006157">
    <property type="entry name" value="Doxgns_DODA"/>
    <property type="match status" value="1"/>
</dbReference>
<evidence type="ECO:0000256" key="3">
    <source>
        <dbReference type="ARBA" id="ARBA00005034"/>
    </source>
</evidence>
<evidence type="ECO:0000256" key="8">
    <source>
        <dbReference type="ARBA" id="ARBA00022964"/>
    </source>
</evidence>
<dbReference type="InterPro" id="IPR014436">
    <property type="entry name" value="Extradiol_dOase_DODA"/>
</dbReference>
<dbReference type="PANTHER" id="PTHR30096:SF0">
    <property type="entry name" value="4,5-DOPA DIOXYGENASE EXTRADIOL-LIKE PROTEIN"/>
    <property type="match status" value="1"/>
</dbReference>
<evidence type="ECO:0000256" key="5">
    <source>
        <dbReference type="ARBA" id="ARBA00013224"/>
    </source>
</evidence>